<sequence>MQNVDKVRKFAVRQRLLIGIPASKVARTDSAMNNATLAYIHEYGAPEANIPARPFLMPGMEAAEPMIVDELAKALAKGIALAAVQGDVSAGKAALTDGLNRAGLKAVSIIQGQITAGLSPPLADRTVYARLHRRKNRRTGPDLKPLFDTGQLLRSITYVIR</sequence>
<dbReference type="RefSeq" id="WP_238206316.1">
    <property type="nucleotide sequence ID" value="NZ_BPQE01000026.1"/>
</dbReference>
<accession>A0ABU0I825</accession>
<name>A0ABU0I825_9HYPH</name>
<organism evidence="1 2">
    <name type="scientific">Methylobacterium aerolatum</name>
    <dbReference type="NCBI Taxonomy" id="418708"/>
    <lineage>
        <taxon>Bacteria</taxon>
        <taxon>Pseudomonadati</taxon>
        <taxon>Pseudomonadota</taxon>
        <taxon>Alphaproteobacteria</taxon>
        <taxon>Hyphomicrobiales</taxon>
        <taxon>Methylobacteriaceae</taxon>
        <taxon>Methylobacterium</taxon>
    </lineage>
</organism>
<keyword evidence="2" id="KW-1185">Reference proteome</keyword>
<protein>
    <submittedName>
        <fullName evidence="1">Phage gpG-like protein</fullName>
    </submittedName>
</protein>
<evidence type="ECO:0000313" key="1">
    <source>
        <dbReference type="EMBL" id="MDQ0449831.1"/>
    </source>
</evidence>
<comment type="caution">
    <text evidence="1">The sequence shown here is derived from an EMBL/GenBank/DDBJ whole genome shotgun (WGS) entry which is preliminary data.</text>
</comment>
<reference evidence="1 2" key="1">
    <citation type="submission" date="2023-07" db="EMBL/GenBank/DDBJ databases">
        <title>Genomic Encyclopedia of Type Strains, Phase IV (KMG-IV): sequencing the most valuable type-strain genomes for metagenomic binning, comparative biology and taxonomic classification.</title>
        <authorList>
            <person name="Goeker M."/>
        </authorList>
    </citation>
    <scope>NUCLEOTIDE SEQUENCE [LARGE SCALE GENOMIC DNA]</scope>
    <source>
        <strain evidence="1 2">DSM 19013</strain>
    </source>
</reference>
<dbReference type="Proteomes" id="UP001231124">
    <property type="component" value="Unassembled WGS sequence"/>
</dbReference>
<proteinExistence type="predicted"/>
<gene>
    <name evidence="1" type="ORF">QO012_004354</name>
</gene>
<evidence type="ECO:0000313" key="2">
    <source>
        <dbReference type="Proteomes" id="UP001231124"/>
    </source>
</evidence>
<dbReference type="EMBL" id="JAUSVP010000018">
    <property type="protein sequence ID" value="MDQ0449831.1"/>
    <property type="molecule type" value="Genomic_DNA"/>
</dbReference>